<reference evidence="6 7" key="1">
    <citation type="journal article" date="2013" name="ISME J.">
        <title>Metabolic model for the filamentous 'Candidatus Microthrix parvicella' based on genomic and metagenomic analyses.</title>
        <authorList>
            <person name="Jon McIlroy S."/>
            <person name="Kristiansen R."/>
            <person name="Albertsen M."/>
            <person name="Michael Karst S."/>
            <person name="Rossetti S."/>
            <person name="Lund Nielsen J."/>
            <person name="Tandoi V."/>
            <person name="James Seviour R."/>
            <person name="Nielsen P.H."/>
        </authorList>
    </citation>
    <scope>NUCLEOTIDE SEQUENCE [LARGE SCALE GENOMIC DNA]</scope>
    <source>
        <strain evidence="6 7">RN1</strain>
    </source>
</reference>
<accession>R4YZP6</accession>
<feature type="compositionally biased region" description="Low complexity" evidence="3">
    <location>
        <begin position="306"/>
        <end position="327"/>
    </location>
</feature>
<dbReference type="GO" id="GO:0004806">
    <property type="term" value="F:triacylglycerol lipase activity"/>
    <property type="evidence" value="ECO:0007669"/>
    <property type="project" value="UniProtKB-EC"/>
</dbReference>
<dbReference type="CDD" id="cd01823">
    <property type="entry name" value="SEST_like"/>
    <property type="match status" value="1"/>
</dbReference>
<dbReference type="EMBL" id="CANL01000001">
    <property type="protein sequence ID" value="CCM61832.1"/>
    <property type="molecule type" value="Genomic_DNA"/>
</dbReference>
<evidence type="ECO:0000313" key="7">
    <source>
        <dbReference type="Proteomes" id="UP000018291"/>
    </source>
</evidence>
<keyword evidence="6" id="KW-0378">Hydrolase</keyword>
<comment type="caution">
    <text evidence="6">The sequence shown here is derived from an EMBL/GenBank/DDBJ whole genome shotgun (WGS) entry which is preliminary data.</text>
</comment>
<dbReference type="EC" id="3.1.1.3" evidence="6"/>
<name>R4YZP6_9ACTN</name>
<dbReference type="AlphaFoldDB" id="R4YZP6"/>
<dbReference type="InterPro" id="IPR013830">
    <property type="entry name" value="SGNH_hydro"/>
</dbReference>
<dbReference type="SUPFAM" id="SSF52266">
    <property type="entry name" value="SGNH hydrolase"/>
    <property type="match status" value="1"/>
</dbReference>
<sequence>MGFGGWNAKRGRVRTVVTGLGSVGLASIVVVLGLVTGAAAEPCDVAADLEYVALGDSYSSGYGLPDAAGPCDRSSEYSYPVRIQQSAQFGTFTDVSCAGARTRDFYTAQNGSNPRQLDALSEDTDVVTFTIGGNDLGFTDIITDCATDGDCRDAYGGPGMPDLMNKISGPVGDDIQQAMSDAAAAAPNAEIFVLGYPDLLPASPTGPAWTLSCMPTSLVVSSPERTDLRAVQLALNEEIAMRASAAGATLHYVDTYTPSVGHDLCSSDPWVSVLNIYHPTVTGMLAMALLAQQAIDAQLISQCEQSTTTSTSTTTVSTTTSSPSTTTAAPPYLPPSGTAVSSTTTVITTTSTTTTSTTPTSTTATSTTPEVATTASVPAQTAPSPTTPATTTPSDVLPVQATQPQVSVTQPEVSVAQPQVSVTNAPAPPPLVTPATQAQPAQAPVQPAAQVGGATQSGGTPGAPGSMGQAGASQGGLATTGAQPQGLLLLGLALIGAGVVVVVLKRRRND</sequence>
<keyword evidence="4" id="KW-0812">Transmembrane</keyword>
<keyword evidence="7" id="KW-1185">Reference proteome</keyword>
<feature type="active site" evidence="1">
    <location>
        <position position="278"/>
    </location>
</feature>
<dbReference type="NCBIfam" id="TIGR01167">
    <property type="entry name" value="LPXTG_anchor"/>
    <property type="match status" value="1"/>
</dbReference>
<feature type="disulfide bond" evidence="2">
    <location>
        <begin position="71"/>
        <end position="97"/>
    </location>
</feature>
<dbReference type="PANTHER" id="PTHR37981">
    <property type="entry name" value="LIPASE 2"/>
    <property type="match status" value="1"/>
</dbReference>
<keyword evidence="4" id="KW-0472">Membrane</keyword>
<evidence type="ECO:0000256" key="3">
    <source>
        <dbReference type="SAM" id="MobiDB-lite"/>
    </source>
</evidence>
<keyword evidence="2" id="KW-1015">Disulfide bond</keyword>
<dbReference type="eggNOG" id="COG2755">
    <property type="taxonomic scope" value="Bacteria"/>
</dbReference>
<evidence type="ECO:0000313" key="6">
    <source>
        <dbReference type="EMBL" id="CCM61832.1"/>
    </source>
</evidence>
<evidence type="ECO:0000256" key="2">
    <source>
        <dbReference type="PIRSR" id="PIRSR637460-2"/>
    </source>
</evidence>
<feature type="active site" description="Nucleophile" evidence="1">
    <location>
        <position position="57"/>
    </location>
</feature>
<feature type="disulfide bond" evidence="2">
    <location>
        <begin position="145"/>
        <end position="151"/>
    </location>
</feature>
<feature type="domain" description="SGNH hydrolase-type esterase" evidence="5">
    <location>
        <begin position="53"/>
        <end position="284"/>
    </location>
</feature>
<organism evidence="6 7">
    <name type="scientific">Candidatus Neomicrothrix parvicella RN1</name>
    <dbReference type="NCBI Taxonomy" id="1229780"/>
    <lineage>
        <taxon>Bacteria</taxon>
        <taxon>Bacillati</taxon>
        <taxon>Actinomycetota</taxon>
        <taxon>Acidimicrobiia</taxon>
        <taxon>Acidimicrobiales</taxon>
        <taxon>Microthrixaceae</taxon>
        <taxon>Candidatus Neomicrothrix</taxon>
    </lineage>
</organism>
<feature type="compositionally biased region" description="Low complexity" evidence="3">
    <location>
        <begin position="463"/>
        <end position="477"/>
    </location>
</feature>
<feature type="region of interest" description="Disordered" evidence="3">
    <location>
        <begin position="421"/>
        <end position="477"/>
    </location>
</feature>
<feature type="compositionally biased region" description="Low complexity" evidence="3">
    <location>
        <begin position="335"/>
        <end position="394"/>
    </location>
</feature>
<feature type="transmembrane region" description="Helical" evidence="4">
    <location>
        <begin position="486"/>
        <end position="504"/>
    </location>
</feature>
<proteinExistence type="predicted"/>
<dbReference type="STRING" id="1229780.BN381_10063"/>
<feature type="compositionally biased region" description="Low complexity" evidence="3">
    <location>
        <begin position="433"/>
        <end position="451"/>
    </location>
</feature>
<evidence type="ECO:0000256" key="4">
    <source>
        <dbReference type="SAM" id="Phobius"/>
    </source>
</evidence>
<dbReference type="PANTHER" id="PTHR37981:SF1">
    <property type="entry name" value="SGNH HYDROLASE-TYPE ESTERASE DOMAIN-CONTAINING PROTEIN"/>
    <property type="match status" value="1"/>
</dbReference>
<evidence type="ECO:0000259" key="5">
    <source>
        <dbReference type="Pfam" id="PF13472"/>
    </source>
</evidence>
<evidence type="ECO:0000256" key="1">
    <source>
        <dbReference type="PIRSR" id="PIRSR637460-1"/>
    </source>
</evidence>
<dbReference type="Gene3D" id="3.40.50.1110">
    <property type="entry name" value="SGNH hydrolase"/>
    <property type="match status" value="1"/>
</dbReference>
<gene>
    <name evidence="6" type="ORF">BN381_10063</name>
</gene>
<dbReference type="OrthoDB" id="5503950at2"/>
<dbReference type="InterPro" id="IPR037460">
    <property type="entry name" value="SEST-like"/>
</dbReference>
<dbReference type="InterPro" id="IPR036514">
    <property type="entry name" value="SGNH_hydro_sf"/>
</dbReference>
<dbReference type="RefSeq" id="WP_012222657.1">
    <property type="nucleotide sequence ID" value="NZ_HG422565.1"/>
</dbReference>
<dbReference type="Proteomes" id="UP000018291">
    <property type="component" value="Unassembled WGS sequence"/>
</dbReference>
<dbReference type="HOGENOM" id="CLU_533903_0_0_11"/>
<feature type="region of interest" description="Disordered" evidence="3">
    <location>
        <begin position="306"/>
        <end position="396"/>
    </location>
</feature>
<dbReference type="Pfam" id="PF13472">
    <property type="entry name" value="Lipase_GDSL_2"/>
    <property type="match status" value="1"/>
</dbReference>
<keyword evidence="4" id="KW-1133">Transmembrane helix</keyword>
<dbReference type="GO" id="GO:0019433">
    <property type="term" value="P:triglyceride catabolic process"/>
    <property type="evidence" value="ECO:0007669"/>
    <property type="project" value="TreeGrafter"/>
</dbReference>
<protein>
    <submittedName>
        <fullName evidence="6">Putative Triacylglycerol lipase</fullName>
        <ecNumber evidence="6">3.1.1.3</ecNumber>
    </submittedName>
</protein>